<dbReference type="AlphaFoldDB" id="X0XUL2"/>
<feature type="domain" description="Serine aminopeptidase S33" evidence="1">
    <location>
        <begin position="3"/>
        <end position="77"/>
    </location>
</feature>
<dbReference type="EMBL" id="BARS01055577">
    <property type="protein sequence ID" value="GAG47015.1"/>
    <property type="molecule type" value="Genomic_DNA"/>
</dbReference>
<evidence type="ECO:0000259" key="1">
    <source>
        <dbReference type="Pfam" id="PF12146"/>
    </source>
</evidence>
<dbReference type="Gene3D" id="3.40.50.1820">
    <property type="entry name" value="alpha/beta hydrolase"/>
    <property type="match status" value="1"/>
</dbReference>
<dbReference type="PANTHER" id="PTHR12277">
    <property type="entry name" value="ALPHA/BETA HYDROLASE DOMAIN-CONTAINING PROTEIN"/>
    <property type="match status" value="1"/>
</dbReference>
<gene>
    <name evidence="2" type="ORF">S01H1_82032</name>
</gene>
<dbReference type="SUPFAM" id="SSF53474">
    <property type="entry name" value="alpha/beta-Hydrolases"/>
    <property type="match status" value="1"/>
</dbReference>
<dbReference type="Pfam" id="PF12146">
    <property type="entry name" value="Hydrolase_4"/>
    <property type="match status" value="1"/>
</dbReference>
<dbReference type="InterPro" id="IPR029058">
    <property type="entry name" value="AB_hydrolase_fold"/>
</dbReference>
<name>X0XUL2_9ZZZZ</name>
<dbReference type="PANTHER" id="PTHR12277:SF81">
    <property type="entry name" value="PROTEIN ABHD13"/>
    <property type="match status" value="1"/>
</dbReference>
<evidence type="ECO:0000313" key="2">
    <source>
        <dbReference type="EMBL" id="GAG47015.1"/>
    </source>
</evidence>
<sequence>IFHELGLDVFIYDYRGYGRSGGSPSEEGTYRDATAAYDYLRKARGIPPERIIIFGRSLGGAVAVELAHRRKASVLICESSFTSAVDMGKLLFPYLPVDLLIFDKYDSVSKVGSLTLPKLFIHSREDDLVPFEQGRRLYRVAADPKEFLEIRGNHGEGFLEDESTYRRAIDAFLGRYLPG</sequence>
<organism evidence="2">
    <name type="scientific">marine sediment metagenome</name>
    <dbReference type="NCBI Taxonomy" id="412755"/>
    <lineage>
        <taxon>unclassified sequences</taxon>
        <taxon>metagenomes</taxon>
        <taxon>ecological metagenomes</taxon>
    </lineage>
</organism>
<comment type="caution">
    <text evidence="2">The sequence shown here is derived from an EMBL/GenBank/DDBJ whole genome shotgun (WGS) entry which is preliminary data.</text>
</comment>
<accession>X0XUL2</accession>
<reference evidence="2" key="1">
    <citation type="journal article" date="2014" name="Front. Microbiol.">
        <title>High frequency of phylogenetically diverse reductive dehalogenase-homologous genes in deep subseafloor sedimentary metagenomes.</title>
        <authorList>
            <person name="Kawai M."/>
            <person name="Futagami T."/>
            <person name="Toyoda A."/>
            <person name="Takaki Y."/>
            <person name="Nishi S."/>
            <person name="Hori S."/>
            <person name="Arai W."/>
            <person name="Tsubouchi T."/>
            <person name="Morono Y."/>
            <person name="Uchiyama I."/>
            <person name="Ito T."/>
            <person name="Fujiyama A."/>
            <person name="Inagaki F."/>
            <person name="Takami H."/>
        </authorList>
    </citation>
    <scope>NUCLEOTIDE SEQUENCE</scope>
    <source>
        <strain evidence="2">Expedition CK06-06</strain>
    </source>
</reference>
<protein>
    <recommendedName>
        <fullName evidence="1">Serine aminopeptidase S33 domain-containing protein</fullName>
    </recommendedName>
</protein>
<feature type="non-terminal residue" evidence="2">
    <location>
        <position position="1"/>
    </location>
</feature>
<proteinExistence type="predicted"/>
<dbReference type="InterPro" id="IPR022742">
    <property type="entry name" value="Hydrolase_4"/>
</dbReference>